<name>C5LI03_PERM5</name>
<evidence type="ECO:0000313" key="3">
    <source>
        <dbReference type="Proteomes" id="UP000007800"/>
    </source>
</evidence>
<dbReference type="AlphaFoldDB" id="C5LI03"/>
<keyword evidence="1" id="KW-0732">Signal</keyword>
<keyword evidence="3" id="KW-1185">Reference proteome</keyword>
<dbReference type="GeneID" id="9048250"/>
<dbReference type="RefSeq" id="XP_002771941.1">
    <property type="nucleotide sequence ID" value="XM_002771895.1"/>
</dbReference>
<organism evidence="3">
    <name type="scientific">Perkinsus marinus (strain ATCC 50983 / TXsc)</name>
    <dbReference type="NCBI Taxonomy" id="423536"/>
    <lineage>
        <taxon>Eukaryota</taxon>
        <taxon>Sar</taxon>
        <taxon>Alveolata</taxon>
        <taxon>Perkinsozoa</taxon>
        <taxon>Perkinsea</taxon>
        <taxon>Perkinsida</taxon>
        <taxon>Perkinsidae</taxon>
        <taxon>Perkinsus</taxon>
    </lineage>
</organism>
<feature type="signal peptide" evidence="1">
    <location>
        <begin position="1"/>
        <end position="19"/>
    </location>
</feature>
<feature type="chain" id="PRO_5002955094" evidence="1">
    <location>
        <begin position="20"/>
        <end position="143"/>
    </location>
</feature>
<dbReference type="Proteomes" id="UP000007800">
    <property type="component" value="Unassembled WGS sequence"/>
</dbReference>
<accession>C5LI03</accession>
<sequence length="143" mass="15334">MKFLSIVVLSSLGVALGSSKEYCQQLCDETPSCATSSWGSYCKGNGVCFGLLQKGDGEYCFQPTDPSCDDSVYQPVSCPVVPPSCEDVCDDLTSCRTSKWGSYCKSWQNPPVCFGILQKADGSLCFESTEPECAGTPYPCPSL</sequence>
<dbReference type="EMBL" id="GG682149">
    <property type="protein sequence ID" value="EER03757.1"/>
    <property type="molecule type" value="Genomic_DNA"/>
</dbReference>
<reference evidence="2 3" key="1">
    <citation type="submission" date="2008-07" db="EMBL/GenBank/DDBJ databases">
        <authorList>
            <person name="El-Sayed N."/>
            <person name="Caler E."/>
            <person name="Inman J."/>
            <person name="Amedeo P."/>
            <person name="Hass B."/>
            <person name="Wortman J."/>
        </authorList>
    </citation>
    <scope>NUCLEOTIDE SEQUENCE [LARGE SCALE GENOMIC DNA]</scope>
    <source>
        <strain evidence="3">ATCC 50983 / TXsc</strain>
    </source>
</reference>
<dbReference type="OMA" id="CKSWQNP"/>
<gene>
    <name evidence="2" type="ORF">Pmar_PMAR023055</name>
</gene>
<evidence type="ECO:0000256" key="1">
    <source>
        <dbReference type="SAM" id="SignalP"/>
    </source>
</evidence>
<proteinExistence type="predicted"/>
<evidence type="ECO:0000313" key="2">
    <source>
        <dbReference type="EMBL" id="EER03757.1"/>
    </source>
</evidence>
<protein>
    <submittedName>
        <fullName evidence="2">Uncharacterized protein</fullName>
    </submittedName>
</protein>
<dbReference type="InParanoid" id="C5LI03"/>